<dbReference type="EMBL" id="BMAV01021230">
    <property type="protein sequence ID" value="GFY75225.1"/>
    <property type="molecule type" value="Genomic_DNA"/>
</dbReference>
<gene>
    <name evidence="1" type="ORF">TNIN_60931</name>
</gene>
<dbReference type="Proteomes" id="UP000886998">
    <property type="component" value="Unassembled WGS sequence"/>
</dbReference>
<reference evidence="1" key="1">
    <citation type="submission" date="2020-08" db="EMBL/GenBank/DDBJ databases">
        <title>Multicomponent nature underlies the extraordinary mechanical properties of spider dragline silk.</title>
        <authorList>
            <person name="Kono N."/>
            <person name="Nakamura H."/>
            <person name="Mori M."/>
            <person name="Yoshida Y."/>
            <person name="Ohtoshi R."/>
            <person name="Malay A.D."/>
            <person name="Moran D.A.P."/>
            <person name="Tomita M."/>
            <person name="Numata K."/>
            <person name="Arakawa K."/>
        </authorList>
    </citation>
    <scope>NUCLEOTIDE SEQUENCE</scope>
</reference>
<name>A0A8X6YQL2_9ARAC</name>
<organism evidence="1 2">
    <name type="scientific">Trichonephila inaurata madagascariensis</name>
    <dbReference type="NCBI Taxonomy" id="2747483"/>
    <lineage>
        <taxon>Eukaryota</taxon>
        <taxon>Metazoa</taxon>
        <taxon>Ecdysozoa</taxon>
        <taxon>Arthropoda</taxon>
        <taxon>Chelicerata</taxon>
        <taxon>Arachnida</taxon>
        <taxon>Araneae</taxon>
        <taxon>Araneomorphae</taxon>
        <taxon>Entelegynae</taxon>
        <taxon>Araneoidea</taxon>
        <taxon>Nephilidae</taxon>
        <taxon>Trichonephila</taxon>
        <taxon>Trichonephila inaurata</taxon>
    </lineage>
</organism>
<evidence type="ECO:0000313" key="2">
    <source>
        <dbReference type="Proteomes" id="UP000886998"/>
    </source>
</evidence>
<proteinExistence type="predicted"/>
<dbReference type="AlphaFoldDB" id="A0A8X6YQL2"/>
<comment type="caution">
    <text evidence="1">The sequence shown here is derived from an EMBL/GenBank/DDBJ whole genome shotgun (WGS) entry which is preliminary data.</text>
</comment>
<keyword evidence="2" id="KW-1185">Reference proteome</keyword>
<evidence type="ECO:0000313" key="1">
    <source>
        <dbReference type="EMBL" id="GFY75225.1"/>
    </source>
</evidence>
<sequence length="111" mass="12673">MRLKMDDLKVSNNDKDTGHSIRLTVQETWNEGVFSCSEKLTNLIDVTRLSPVQLFGVRKRCICYQTKVQNHSLQRECMLQKFPSPTSFATPVEGKASLKVSMHEEIALTEE</sequence>
<protein>
    <submittedName>
        <fullName evidence="1">Uncharacterized protein</fullName>
    </submittedName>
</protein>
<accession>A0A8X6YQL2</accession>